<organism evidence="1 2">
    <name type="scientific">Populus trichocarpa</name>
    <name type="common">Western balsam poplar</name>
    <name type="synonym">Populus balsamifera subsp. trichocarpa</name>
    <dbReference type="NCBI Taxonomy" id="3694"/>
    <lineage>
        <taxon>Eukaryota</taxon>
        <taxon>Viridiplantae</taxon>
        <taxon>Streptophyta</taxon>
        <taxon>Embryophyta</taxon>
        <taxon>Tracheophyta</taxon>
        <taxon>Spermatophyta</taxon>
        <taxon>Magnoliopsida</taxon>
        <taxon>eudicotyledons</taxon>
        <taxon>Gunneridae</taxon>
        <taxon>Pentapetalae</taxon>
        <taxon>rosids</taxon>
        <taxon>fabids</taxon>
        <taxon>Malpighiales</taxon>
        <taxon>Salicaceae</taxon>
        <taxon>Saliceae</taxon>
        <taxon>Populus</taxon>
    </lineage>
</organism>
<comment type="caution">
    <text evidence="1">The sequence shown here is derived from an EMBL/GenBank/DDBJ whole genome shotgun (WGS) entry which is preliminary data.</text>
</comment>
<keyword evidence="2" id="KW-1185">Reference proteome</keyword>
<gene>
    <name evidence="1" type="ORF">POPTR_009G081850v4</name>
</gene>
<evidence type="ECO:0000313" key="2">
    <source>
        <dbReference type="Proteomes" id="UP000006729"/>
    </source>
</evidence>
<protein>
    <submittedName>
        <fullName evidence="1">Uncharacterized protein</fullName>
    </submittedName>
</protein>
<dbReference type="EMBL" id="CM009298">
    <property type="protein sequence ID" value="KAI9388572.1"/>
    <property type="molecule type" value="Genomic_DNA"/>
</dbReference>
<reference evidence="1 2" key="1">
    <citation type="journal article" date="2006" name="Science">
        <title>The genome of black cottonwood, Populus trichocarpa (Torr. &amp; Gray).</title>
        <authorList>
            <person name="Tuskan G.A."/>
            <person name="Difazio S."/>
            <person name="Jansson S."/>
            <person name="Bohlmann J."/>
            <person name="Grigoriev I."/>
            <person name="Hellsten U."/>
            <person name="Putnam N."/>
            <person name="Ralph S."/>
            <person name="Rombauts S."/>
            <person name="Salamov A."/>
            <person name="Schein J."/>
            <person name="Sterck L."/>
            <person name="Aerts A."/>
            <person name="Bhalerao R.R."/>
            <person name="Bhalerao R.P."/>
            <person name="Blaudez D."/>
            <person name="Boerjan W."/>
            <person name="Brun A."/>
            <person name="Brunner A."/>
            <person name="Busov V."/>
            <person name="Campbell M."/>
            <person name="Carlson J."/>
            <person name="Chalot M."/>
            <person name="Chapman J."/>
            <person name="Chen G.L."/>
            <person name="Cooper D."/>
            <person name="Coutinho P.M."/>
            <person name="Couturier J."/>
            <person name="Covert S."/>
            <person name="Cronk Q."/>
            <person name="Cunningham R."/>
            <person name="Davis J."/>
            <person name="Degroeve S."/>
            <person name="Dejardin A."/>
            <person name="Depamphilis C."/>
            <person name="Detter J."/>
            <person name="Dirks B."/>
            <person name="Dubchak I."/>
            <person name="Duplessis S."/>
            <person name="Ehlting J."/>
            <person name="Ellis B."/>
            <person name="Gendler K."/>
            <person name="Goodstein D."/>
            <person name="Gribskov M."/>
            <person name="Grimwood J."/>
            <person name="Groover A."/>
            <person name="Gunter L."/>
            <person name="Hamberger B."/>
            <person name="Heinze B."/>
            <person name="Helariutta Y."/>
            <person name="Henrissat B."/>
            <person name="Holligan D."/>
            <person name="Holt R."/>
            <person name="Huang W."/>
            <person name="Islam-Faridi N."/>
            <person name="Jones S."/>
            <person name="Jones-Rhoades M."/>
            <person name="Jorgensen R."/>
            <person name="Joshi C."/>
            <person name="Kangasjarvi J."/>
            <person name="Karlsson J."/>
            <person name="Kelleher C."/>
            <person name="Kirkpatrick R."/>
            <person name="Kirst M."/>
            <person name="Kohler A."/>
            <person name="Kalluri U."/>
            <person name="Larimer F."/>
            <person name="Leebens-Mack J."/>
            <person name="Leple J.C."/>
            <person name="Locascio P."/>
            <person name="Lou Y."/>
            <person name="Lucas S."/>
            <person name="Martin F."/>
            <person name="Montanini B."/>
            <person name="Napoli C."/>
            <person name="Nelson D.R."/>
            <person name="Nelson C."/>
            <person name="Nieminen K."/>
            <person name="Nilsson O."/>
            <person name="Pereda V."/>
            <person name="Peter G."/>
            <person name="Philippe R."/>
            <person name="Pilate G."/>
            <person name="Poliakov A."/>
            <person name="Razumovskaya J."/>
            <person name="Richardson P."/>
            <person name="Rinaldi C."/>
            <person name="Ritland K."/>
            <person name="Rouze P."/>
            <person name="Ryaboy D."/>
            <person name="Schmutz J."/>
            <person name="Schrader J."/>
            <person name="Segerman B."/>
            <person name="Shin H."/>
            <person name="Siddiqui A."/>
            <person name="Sterky F."/>
            <person name="Terry A."/>
            <person name="Tsai C.J."/>
            <person name="Uberbacher E."/>
            <person name="Unneberg P."/>
            <person name="Vahala J."/>
            <person name="Wall K."/>
            <person name="Wessler S."/>
            <person name="Yang G."/>
            <person name="Yin T."/>
            <person name="Douglas C."/>
            <person name="Marra M."/>
            <person name="Sandberg G."/>
            <person name="Van de Peer Y."/>
            <person name="Rokhsar D."/>
        </authorList>
    </citation>
    <scope>NUCLEOTIDE SEQUENCE [LARGE SCALE GENOMIC DNA]</scope>
    <source>
        <strain evidence="2">cv. Nisqually</strain>
    </source>
</reference>
<sequence>MEGFPLLSVQERKEEDQSFRKDYKHESIKKLRNWRSEIAGSTDAIIGCWCFSFGHLLLTLLARADGAIFL</sequence>
<evidence type="ECO:0000313" key="1">
    <source>
        <dbReference type="EMBL" id="KAI9388572.1"/>
    </source>
</evidence>
<proteinExistence type="predicted"/>
<name>A0ACC0SH85_POPTR</name>
<accession>A0ACC0SH85</accession>
<dbReference type="Proteomes" id="UP000006729">
    <property type="component" value="Chromosome 9"/>
</dbReference>